<sequence>MKKYEINTYILNKKKWKGISITKSAIHQMMFLINLDSDNKGIRLNIKKSGCAGFRYTMELVKHSDLHNPSHPKEVTFLYKNILIYIFSQDMPFLEGVKIDYIKNNINKVFKFYNTKLDKFCGCGESFAINFKKLPT</sequence>
<dbReference type="InterPro" id="IPR050322">
    <property type="entry name" value="Fe-S_cluster_asmbl/transfer"/>
</dbReference>
<dbReference type="NCBIfam" id="TIGR00049">
    <property type="entry name" value="iron-sulfur cluster assembly accessory protein"/>
    <property type="match status" value="1"/>
</dbReference>
<dbReference type="EMBL" id="CP034864">
    <property type="protein sequence ID" value="QCI23680.1"/>
    <property type="molecule type" value="Genomic_DNA"/>
</dbReference>
<evidence type="ECO:0000313" key="4">
    <source>
        <dbReference type="Proteomes" id="UP000298745"/>
    </source>
</evidence>
<dbReference type="OrthoDB" id="9801228at2"/>
<evidence type="ECO:0000313" key="3">
    <source>
        <dbReference type="EMBL" id="QCI23680.1"/>
    </source>
</evidence>
<dbReference type="InterPro" id="IPR017870">
    <property type="entry name" value="FeS_cluster_insertion_CS"/>
</dbReference>
<accession>A0A4D6YDF9</accession>
<evidence type="ECO:0000259" key="2">
    <source>
        <dbReference type="Pfam" id="PF01521"/>
    </source>
</evidence>
<dbReference type="Pfam" id="PF01521">
    <property type="entry name" value="Fe-S_biosyn"/>
    <property type="match status" value="1"/>
</dbReference>
<dbReference type="InterPro" id="IPR016092">
    <property type="entry name" value="ATAP"/>
</dbReference>
<dbReference type="Gene3D" id="2.60.300.12">
    <property type="entry name" value="HesB-like domain"/>
    <property type="match status" value="1"/>
</dbReference>
<organism evidence="3 4">
    <name type="scientific">Buchnera aphidicola</name>
    <name type="common">Macrosiphoniella sanborni</name>
    <dbReference type="NCBI Taxonomy" id="1241865"/>
    <lineage>
        <taxon>Bacteria</taxon>
        <taxon>Pseudomonadati</taxon>
        <taxon>Pseudomonadota</taxon>
        <taxon>Gammaproteobacteria</taxon>
        <taxon>Enterobacterales</taxon>
        <taxon>Erwiniaceae</taxon>
        <taxon>Buchnera</taxon>
    </lineage>
</organism>
<evidence type="ECO:0000256" key="1">
    <source>
        <dbReference type="ARBA" id="ARBA00006718"/>
    </source>
</evidence>
<dbReference type="InterPro" id="IPR035903">
    <property type="entry name" value="HesB-like_dom_sf"/>
</dbReference>
<proteinExistence type="inferred from homology"/>
<dbReference type="PROSITE" id="PS01152">
    <property type="entry name" value="HESB"/>
    <property type="match status" value="1"/>
</dbReference>
<dbReference type="RefSeq" id="WP_158362306.1">
    <property type="nucleotide sequence ID" value="NZ_CP034864.1"/>
</dbReference>
<dbReference type="GO" id="GO:0051537">
    <property type="term" value="F:2 iron, 2 sulfur cluster binding"/>
    <property type="evidence" value="ECO:0007669"/>
    <property type="project" value="TreeGrafter"/>
</dbReference>
<reference evidence="3 4" key="2">
    <citation type="submission" date="2019-05" db="EMBL/GenBank/DDBJ databases">
        <title>Genome evolution of the obligate endosymbiont Buchnera aphidicola.</title>
        <authorList>
            <person name="Moran N.A."/>
        </authorList>
    </citation>
    <scope>NUCLEOTIDE SEQUENCE [LARGE SCALE GENOMIC DNA]</scope>
    <source>
        <strain evidence="3 4">Msa</strain>
    </source>
</reference>
<gene>
    <name evidence="3" type="ORF">D9V74_00565</name>
</gene>
<dbReference type="GO" id="GO:0016226">
    <property type="term" value="P:iron-sulfur cluster assembly"/>
    <property type="evidence" value="ECO:0007669"/>
    <property type="project" value="InterPro"/>
</dbReference>
<dbReference type="GO" id="GO:0005829">
    <property type="term" value="C:cytosol"/>
    <property type="evidence" value="ECO:0007669"/>
    <property type="project" value="TreeGrafter"/>
</dbReference>
<comment type="similarity">
    <text evidence="1">Belongs to the HesB/IscA family.</text>
</comment>
<dbReference type="PANTHER" id="PTHR10072:SF47">
    <property type="entry name" value="PROTEIN SUFA"/>
    <property type="match status" value="1"/>
</dbReference>
<feature type="domain" description="Core" evidence="2">
    <location>
        <begin position="19"/>
        <end position="125"/>
    </location>
</feature>
<name>A0A4D6YDF9_9GAMM</name>
<dbReference type="PANTHER" id="PTHR10072">
    <property type="entry name" value="IRON-SULFUR CLUSTER ASSEMBLY PROTEIN"/>
    <property type="match status" value="1"/>
</dbReference>
<dbReference type="AlphaFoldDB" id="A0A4D6YDF9"/>
<dbReference type="Proteomes" id="UP000298745">
    <property type="component" value="Chromosome"/>
</dbReference>
<reference evidence="3 4" key="1">
    <citation type="submission" date="2018-12" db="EMBL/GenBank/DDBJ databases">
        <authorList>
            <person name="Chong R.A."/>
        </authorList>
    </citation>
    <scope>NUCLEOTIDE SEQUENCE [LARGE SCALE GENOMIC DNA]</scope>
    <source>
        <strain evidence="3 4">Msa</strain>
    </source>
</reference>
<protein>
    <submittedName>
        <fullName evidence="3">Iron-sulfur cluster assembly accessory protein</fullName>
    </submittedName>
</protein>
<dbReference type="SUPFAM" id="SSF89360">
    <property type="entry name" value="HesB-like domain"/>
    <property type="match status" value="1"/>
</dbReference>
<dbReference type="InterPro" id="IPR000361">
    <property type="entry name" value="ATAP_core_dom"/>
</dbReference>